<dbReference type="Proteomes" id="UP000683246">
    <property type="component" value="Chromosome"/>
</dbReference>
<gene>
    <name evidence="1" type="ORF">HZI73_22485</name>
</gene>
<keyword evidence="2" id="KW-1185">Reference proteome</keyword>
<proteinExistence type="predicted"/>
<dbReference type="RefSeq" id="WP_212695598.1">
    <property type="nucleotide sequence ID" value="NZ_CP058649.1"/>
</dbReference>
<reference evidence="1" key="1">
    <citation type="submission" date="2020-07" db="EMBL/GenBank/DDBJ databases">
        <title>Vallitalea pronyensis genome.</title>
        <authorList>
            <person name="Postec A."/>
        </authorList>
    </citation>
    <scope>NUCLEOTIDE SEQUENCE</scope>
    <source>
        <strain evidence="1">FatNI3</strain>
    </source>
</reference>
<name>A0A8J8SIV2_9FIRM</name>
<protein>
    <submittedName>
        <fullName evidence="1">Uncharacterized protein</fullName>
    </submittedName>
</protein>
<dbReference type="EMBL" id="CP058649">
    <property type="protein sequence ID" value="QUI24898.1"/>
    <property type="molecule type" value="Genomic_DNA"/>
</dbReference>
<sequence length="66" mass="7879">MIGYHRETWGIQVKKKDLAIWKTIASTSNMALRDEYYKIACKNYKHVRIIELDDRGKQIRRLKGVK</sequence>
<dbReference type="AlphaFoldDB" id="A0A8J8SIV2"/>
<evidence type="ECO:0000313" key="1">
    <source>
        <dbReference type="EMBL" id="QUI24898.1"/>
    </source>
</evidence>
<evidence type="ECO:0000313" key="2">
    <source>
        <dbReference type="Proteomes" id="UP000683246"/>
    </source>
</evidence>
<organism evidence="1 2">
    <name type="scientific">Vallitalea pronyensis</name>
    <dbReference type="NCBI Taxonomy" id="1348613"/>
    <lineage>
        <taxon>Bacteria</taxon>
        <taxon>Bacillati</taxon>
        <taxon>Bacillota</taxon>
        <taxon>Clostridia</taxon>
        <taxon>Lachnospirales</taxon>
        <taxon>Vallitaleaceae</taxon>
        <taxon>Vallitalea</taxon>
    </lineage>
</organism>
<accession>A0A8J8SIV2</accession>
<dbReference type="KEGG" id="vpy:HZI73_22485"/>